<keyword evidence="1" id="KW-0812">Transmembrane</keyword>
<accession>A0A1I7YES3</accession>
<dbReference type="AlphaFoldDB" id="A0A1I7YES3"/>
<protein>
    <submittedName>
        <fullName evidence="3">Protein kinase domain-containing protein</fullName>
    </submittedName>
</protein>
<evidence type="ECO:0000256" key="1">
    <source>
        <dbReference type="SAM" id="Phobius"/>
    </source>
</evidence>
<organism evidence="2 3">
    <name type="scientific">Steinernema glaseri</name>
    <dbReference type="NCBI Taxonomy" id="37863"/>
    <lineage>
        <taxon>Eukaryota</taxon>
        <taxon>Metazoa</taxon>
        <taxon>Ecdysozoa</taxon>
        <taxon>Nematoda</taxon>
        <taxon>Chromadorea</taxon>
        <taxon>Rhabditida</taxon>
        <taxon>Tylenchina</taxon>
        <taxon>Panagrolaimomorpha</taxon>
        <taxon>Strongyloidoidea</taxon>
        <taxon>Steinernematidae</taxon>
        <taxon>Steinernema</taxon>
    </lineage>
</organism>
<evidence type="ECO:0000313" key="2">
    <source>
        <dbReference type="Proteomes" id="UP000095287"/>
    </source>
</evidence>
<keyword evidence="1" id="KW-1133">Transmembrane helix</keyword>
<proteinExistence type="predicted"/>
<name>A0A1I7YES3_9BILA</name>
<evidence type="ECO:0000313" key="3">
    <source>
        <dbReference type="WBParaSite" id="L893_g1540.t1"/>
    </source>
</evidence>
<keyword evidence="2" id="KW-1185">Reference proteome</keyword>
<reference evidence="3" key="1">
    <citation type="submission" date="2016-11" db="UniProtKB">
        <authorList>
            <consortium name="WormBaseParasite"/>
        </authorList>
    </citation>
    <scope>IDENTIFICATION</scope>
</reference>
<dbReference type="Proteomes" id="UP000095287">
    <property type="component" value="Unplaced"/>
</dbReference>
<dbReference type="WBParaSite" id="L893_g1540.t1">
    <property type="protein sequence ID" value="L893_g1540.t1"/>
    <property type="gene ID" value="L893_g1540"/>
</dbReference>
<feature type="transmembrane region" description="Helical" evidence="1">
    <location>
        <begin position="61"/>
        <end position="81"/>
    </location>
</feature>
<sequence>MRLRKKIGDSVLDLCGSPPYVDFKLPLNGRYSSNSHIVAALYPQELAELFSCLHHFEPKTTFTSVLVNLIVLAALSSWFMASHNS</sequence>
<keyword evidence="1" id="KW-0472">Membrane</keyword>